<accession>A0A3M5PFH9</accession>
<protein>
    <submittedName>
        <fullName evidence="1">Putative Fe-S-cluster oxidoreductase</fullName>
    </submittedName>
</protein>
<dbReference type="EMBL" id="RBTP01000015">
    <property type="protein sequence ID" value="RMT83351.1"/>
    <property type="molecule type" value="Genomic_DNA"/>
</dbReference>
<name>A0A3M5PFH9_PSEVI</name>
<dbReference type="Proteomes" id="UP000273854">
    <property type="component" value="Unassembled WGS sequence"/>
</dbReference>
<dbReference type="InterPro" id="IPR005358">
    <property type="entry name" value="Puta_zinc/iron-chelating_dom"/>
</dbReference>
<reference evidence="1 2" key="1">
    <citation type="submission" date="2018-08" db="EMBL/GenBank/DDBJ databases">
        <title>Recombination of ecologically and evolutionarily significant loci maintains genetic cohesion in the Pseudomonas syringae species complex.</title>
        <authorList>
            <person name="Dillon M."/>
            <person name="Thakur S."/>
            <person name="Almeida R.N.D."/>
            <person name="Weir B.S."/>
            <person name="Guttman D.S."/>
        </authorList>
    </citation>
    <scope>NUCLEOTIDE SEQUENCE [LARGE SCALE GENOMIC DNA]</scope>
    <source>
        <strain evidence="1 2">ICMP 19473</strain>
    </source>
</reference>
<comment type="caution">
    <text evidence="1">The sequence shown here is derived from an EMBL/GenBank/DDBJ whole genome shotgun (WGS) entry which is preliminary data.</text>
</comment>
<sequence>MAGSANRRTFCQTYGSPPLNNTLIPVVAIAGETQVTCSTCAACCCQLEVMLITDTGVPERYIDIDEWGGEVMLRLDDGWCAALDRNTMMCTIYEKRPLICREFEAGAEDCLNERKGIATAYL</sequence>
<proteinExistence type="predicted"/>
<gene>
    <name evidence="1" type="ORF">ALP40_00157</name>
</gene>
<dbReference type="AlphaFoldDB" id="A0A3M5PFH9"/>
<evidence type="ECO:0000313" key="1">
    <source>
        <dbReference type="EMBL" id="RMT83351.1"/>
    </source>
</evidence>
<evidence type="ECO:0000313" key="2">
    <source>
        <dbReference type="Proteomes" id="UP000273854"/>
    </source>
</evidence>
<dbReference type="Pfam" id="PF03692">
    <property type="entry name" value="CxxCxxCC"/>
    <property type="match status" value="1"/>
</dbReference>
<organism evidence="1 2">
    <name type="scientific">Pseudomonas viridiflava</name>
    <name type="common">Phytomonas viridiflava</name>
    <dbReference type="NCBI Taxonomy" id="33069"/>
    <lineage>
        <taxon>Bacteria</taxon>
        <taxon>Pseudomonadati</taxon>
        <taxon>Pseudomonadota</taxon>
        <taxon>Gammaproteobacteria</taxon>
        <taxon>Pseudomonadales</taxon>
        <taxon>Pseudomonadaceae</taxon>
        <taxon>Pseudomonas</taxon>
    </lineage>
</organism>